<feature type="signal peptide" evidence="2">
    <location>
        <begin position="1"/>
        <end position="24"/>
    </location>
</feature>
<dbReference type="InterPro" id="IPR004843">
    <property type="entry name" value="Calcineurin-like_PHP"/>
</dbReference>
<dbReference type="Gene3D" id="3.60.21.10">
    <property type="match status" value="1"/>
</dbReference>
<feature type="chain" id="PRO_5023121439" evidence="2">
    <location>
        <begin position="25"/>
        <end position="441"/>
    </location>
</feature>
<dbReference type="SUPFAM" id="SSF56300">
    <property type="entry name" value="Metallo-dependent phosphatases"/>
    <property type="match status" value="1"/>
</dbReference>
<reference evidence="5 6" key="1">
    <citation type="submission" date="2019-02" db="EMBL/GenBank/DDBJ databases">
        <title>Deep-cultivation of Planctomycetes and their phenomic and genomic characterization uncovers novel biology.</title>
        <authorList>
            <person name="Wiegand S."/>
            <person name="Jogler M."/>
            <person name="Boedeker C."/>
            <person name="Pinto D."/>
            <person name="Vollmers J."/>
            <person name="Rivas-Marin E."/>
            <person name="Kohn T."/>
            <person name="Peeters S.H."/>
            <person name="Heuer A."/>
            <person name="Rast P."/>
            <person name="Oberbeckmann S."/>
            <person name="Bunk B."/>
            <person name="Jeske O."/>
            <person name="Meyerdierks A."/>
            <person name="Storesund J.E."/>
            <person name="Kallscheuer N."/>
            <person name="Luecker S."/>
            <person name="Lage O.M."/>
            <person name="Pohl T."/>
            <person name="Merkel B.J."/>
            <person name="Hornburger P."/>
            <person name="Mueller R.-W."/>
            <person name="Bruemmer F."/>
            <person name="Labrenz M."/>
            <person name="Spormann A.M."/>
            <person name="Op Den Camp H."/>
            <person name="Overmann J."/>
            <person name="Amann R."/>
            <person name="Jetten M.S.M."/>
            <person name="Mascher T."/>
            <person name="Medema M.H."/>
            <person name="Devos D.P."/>
            <person name="Kaster A.-K."/>
            <person name="Ovreas L."/>
            <person name="Rohde M."/>
            <person name="Galperin M.Y."/>
            <person name="Jogler C."/>
        </authorList>
    </citation>
    <scope>NUCLEOTIDE SEQUENCE [LARGE SCALE GENOMIC DNA]</scope>
    <source>
        <strain evidence="5 6">Pla123a</strain>
    </source>
</reference>
<accession>A0A5C5YS67</accession>
<dbReference type="GO" id="GO:0004035">
    <property type="term" value="F:alkaline phosphatase activity"/>
    <property type="evidence" value="ECO:0007669"/>
    <property type="project" value="UniProtKB-EC"/>
</dbReference>
<dbReference type="Proteomes" id="UP000318478">
    <property type="component" value="Unassembled WGS sequence"/>
</dbReference>
<dbReference type="InterPro" id="IPR039331">
    <property type="entry name" value="PAPs-like"/>
</dbReference>
<keyword evidence="1 2" id="KW-0732">Signal</keyword>
<dbReference type="EC" id="3.1.3.1" evidence="5"/>
<evidence type="ECO:0000313" key="6">
    <source>
        <dbReference type="Proteomes" id="UP000318478"/>
    </source>
</evidence>
<evidence type="ECO:0000259" key="4">
    <source>
        <dbReference type="Pfam" id="PF16656"/>
    </source>
</evidence>
<dbReference type="InterPro" id="IPR029052">
    <property type="entry name" value="Metallo-depent_PP-like"/>
</dbReference>
<name>A0A5C5YS67_9BACT</name>
<dbReference type="AlphaFoldDB" id="A0A5C5YS67"/>
<dbReference type="RefSeq" id="WP_146585693.1">
    <property type="nucleotide sequence ID" value="NZ_SJPO01000003.1"/>
</dbReference>
<feature type="domain" description="Purple acid phosphatase N-terminal" evidence="4">
    <location>
        <begin position="47"/>
        <end position="144"/>
    </location>
</feature>
<dbReference type="InterPro" id="IPR008963">
    <property type="entry name" value="Purple_acid_Pase-like_N"/>
</dbReference>
<dbReference type="EMBL" id="SJPO01000003">
    <property type="protein sequence ID" value="TWT77834.1"/>
    <property type="molecule type" value="Genomic_DNA"/>
</dbReference>
<dbReference type="GO" id="GO:0003993">
    <property type="term" value="F:acid phosphatase activity"/>
    <property type="evidence" value="ECO:0007669"/>
    <property type="project" value="InterPro"/>
</dbReference>
<dbReference type="Pfam" id="PF00149">
    <property type="entry name" value="Metallophos"/>
    <property type="match status" value="1"/>
</dbReference>
<dbReference type="InterPro" id="IPR015914">
    <property type="entry name" value="PAPs_N"/>
</dbReference>
<evidence type="ECO:0000259" key="3">
    <source>
        <dbReference type="Pfam" id="PF00149"/>
    </source>
</evidence>
<evidence type="ECO:0000256" key="1">
    <source>
        <dbReference type="ARBA" id="ARBA00022729"/>
    </source>
</evidence>
<dbReference type="OrthoDB" id="9809781at2"/>
<dbReference type="PANTHER" id="PTHR22953:SF153">
    <property type="entry name" value="PURPLE ACID PHOSPHATASE"/>
    <property type="match status" value="1"/>
</dbReference>
<gene>
    <name evidence="5" type="primary">phoA_2</name>
    <name evidence="5" type="ORF">Pla123a_16300</name>
</gene>
<keyword evidence="6" id="KW-1185">Reference proteome</keyword>
<dbReference type="SUPFAM" id="SSF49363">
    <property type="entry name" value="Purple acid phosphatase, N-terminal domain"/>
    <property type="match status" value="1"/>
</dbReference>
<organism evidence="5 6">
    <name type="scientific">Posidoniimonas polymericola</name>
    <dbReference type="NCBI Taxonomy" id="2528002"/>
    <lineage>
        <taxon>Bacteria</taxon>
        <taxon>Pseudomonadati</taxon>
        <taxon>Planctomycetota</taxon>
        <taxon>Planctomycetia</taxon>
        <taxon>Pirellulales</taxon>
        <taxon>Lacipirellulaceae</taxon>
        <taxon>Posidoniimonas</taxon>
    </lineage>
</organism>
<sequence length="441" mass="49198" precursor="true">MRITPVLGGVVCALAWAVGSIAPAHEDHAHETIPVRPTEQHRATPLPDRIVLTWSGDPAGSMDVTWRTDLAESATRVEVIEADRLKWATIGEARLVEGTLERFESDLGSYYLHTAHLDKLEPETMYAYRVGGPTNPSEWLQFRTASREAKPFSFVYFGDAQNDIRSMWSRVIREANQHAPRAAFMLHAGDLINNANSDAQWGEWFGAGGWLNGMIPTVATPGNHEYSEGRTRHWAPQFSFPLNGPPGLEETVYWFDYQGTRFVSLNSNEQIERQADWLRSVLSDPSRPKWTIVTFHHPIFSAAKERDNPVLRGLWQPILEENGVDLVLQGHDHAYARSSLGGPTNVTEGVTAKSSNTVYVVSVSGPKMYPLKESWEVPRVASGVQLFQVIQVSQDEIRYEARVPSGGMYDGFTLTKDAEGVSTMVESDDLPPTRLEQPATE</sequence>
<comment type="caution">
    <text evidence="5">The sequence shown here is derived from an EMBL/GenBank/DDBJ whole genome shotgun (WGS) entry which is preliminary data.</text>
</comment>
<evidence type="ECO:0000256" key="2">
    <source>
        <dbReference type="SAM" id="SignalP"/>
    </source>
</evidence>
<feature type="domain" description="Calcineurin-like phosphoesterase" evidence="3">
    <location>
        <begin position="168"/>
        <end position="335"/>
    </location>
</feature>
<keyword evidence="5" id="KW-0378">Hydrolase</keyword>
<protein>
    <submittedName>
        <fullName evidence="5">Alkaline phosphatase</fullName>
        <ecNumber evidence="5">3.1.3.1</ecNumber>
    </submittedName>
</protein>
<dbReference type="PANTHER" id="PTHR22953">
    <property type="entry name" value="ACID PHOSPHATASE RELATED"/>
    <property type="match status" value="1"/>
</dbReference>
<dbReference type="Gene3D" id="2.60.40.380">
    <property type="entry name" value="Purple acid phosphatase-like, N-terminal"/>
    <property type="match status" value="1"/>
</dbReference>
<evidence type="ECO:0000313" key="5">
    <source>
        <dbReference type="EMBL" id="TWT77834.1"/>
    </source>
</evidence>
<proteinExistence type="predicted"/>
<dbReference type="GO" id="GO:0046872">
    <property type="term" value="F:metal ion binding"/>
    <property type="evidence" value="ECO:0007669"/>
    <property type="project" value="InterPro"/>
</dbReference>
<dbReference type="Pfam" id="PF16656">
    <property type="entry name" value="Pur_ac_phosph_N"/>
    <property type="match status" value="1"/>
</dbReference>